<dbReference type="Pfam" id="PF13860">
    <property type="entry name" value="FlgD_ig"/>
    <property type="match status" value="1"/>
</dbReference>
<dbReference type="NCBIfam" id="TIGR04183">
    <property type="entry name" value="Por_Secre_tail"/>
    <property type="match status" value="1"/>
</dbReference>
<gene>
    <name evidence="2" type="ORF">GF359_10630</name>
</gene>
<evidence type="ECO:0000259" key="1">
    <source>
        <dbReference type="Pfam" id="PF13860"/>
    </source>
</evidence>
<evidence type="ECO:0000313" key="3">
    <source>
        <dbReference type="Proteomes" id="UP000630660"/>
    </source>
</evidence>
<dbReference type="EMBL" id="WJKJ01000348">
    <property type="protein sequence ID" value="MBD3365656.1"/>
    <property type="molecule type" value="Genomic_DNA"/>
</dbReference>
<dbReference type="SUPFAM" id="SSF89372">
    <property type="entry name" value="Fucose-specific lectin"/>
    <property type="match status" value="1"/>
</dbReference>
<proteinExistence type="predicted"/>
<reference evidence="2" key="1">
    <citation type="submission" date="2019-11" db="EMBL/GenBank/DDBJ databases">
        <title>Microbial mats filling the niche in hypersaline microbial mats.</title>
        <authorList>
            <person name="Wong H.L."/>
            <person name="Macleod F.I."/>
            <person name="White R.A. III"/>
            <person name="Burns B.P."/>
        </authorList>
    </citation>
    <scope>NUCLEOTIDE SEQUENCE</scope>
    <source>
        <strain evidence="2">Bin_327</strain>
    </source>
</reference>
<dbReference type="InterPro" id="IPR025965">
    <property type="entry name" value="FlgD/Vpr_Ig-like"/>
</dbReference>
<accession>A0A9D5KB31</accession>
<dbReference type="Gene3D" id="2.60.40.4070">
    <property type="match status" value="1"/>
</dbReference>
<dbReference type="Proteomes" id="UP000630660">
    <property type="component" value="Unassembled WGS sequence"/>
</dbReference>
<evidence type="ECO:0000313" key="2">
    <source>
        <dbReference type="EMBL" id="MBD3365656.1"/>
    </source>
</evidence>
<feature type="domain" description="FlgD/Vpr Ig-like" evidence="1">
    <location>
        <begin position="404"/>
        <end position="456"/>
    </location>
</feature>
<dbReference type="AlphaFoldDB" id="A0A9D5KB31"/>
<dbReference type="InterPro" id="IPR026444">
    <property type="entry name" value="Secre_tail"/>
</dbReference>
<protein>
    <submittedName>
        <fullName evidence="2">T9SS type A sorting domain-containing protein</fullName>
    </submittedName>
</protein>
<organism evidence="2 3">
    <name type="scientific">candidate division WOR-3 bacterium</name>
    <dbReference type="NCBI Taxonomy" id="2052148"/>
    <lineage>
        <taxon>Bacteria</taxon>
        <taxon>Bacteria division WOR-3</taxon>
    </lineage>
</organism>
<name>A0A9D5KB31_UNCW3</name>
<sequence length="467" mass="50955">MKKHLVLLTLLLVAGIIVISPAQTWTVEQITDNAEDDIFPFATRVPSGFMVVYTHFDGDNESFVASNTGGSWTTSRVTDNSRSDIGFDIASRPGQTDVHIALWWNDVPDGEISYTSGGMSGWDTERVTDDADDDAWPSIEIDQNGFAHMVYQKNTGGDLEVFYSNNVTGGSPWPFEQVTDNATADGFPWLALDSGNNPHIVFTDGAQLFYTKKTAGIWTTPNPIFGGFGTNSFPYLVLDRDDNVHICYAKSDGVDNEIYYANNVTGDWQESKVTSNDYHDYYPTLLVDAAGKVHIAYQDNEADAEIFYANNVSGVWDFVRVTDNSVSDAVALGQYFITDGQGHGNIFFWNNSDGDDEIYVARSNQPIIAGIEEVAPVATLAINLDQTVFSNTNTIRYSITRDGNVTIKVFDASGSLVETLVNGPKSAGEHTVNWNGETDAGVKASPGVYFLHLTAAGKTASVKAVLK</sequence>
<comment type="caution">
    <text evidence="2">The sequence shown here is derived from an EMBL/GenBank/DDBJ whole genome shotgun (WGS) entry which is preliminary data.</text>
</comment>